<organism evidence="1">
    <name type="scientific">Arion vulgaris</name>
    <dbReference type="NCBI Taxonomy" id="1028688"/>
    <lineage>
        <taxon>Eukaryota</taxon>
        <taxon>Metazoa</taxon>
        <taxon>Spiralia</taxon>
        <taxon>Lophotrochozoa</taxon>
        <taxon>Mollusca</taxon>
        <taxon>Gastropoda</taxon>
        <taxon>Heterobranchia</taxon>
        <taxon>Euthyneura</taxon>
        <taxon>Panpulmonata</taxon>
        <taxon>Eupulmonata</taxon>
        <taxon>Stylommatophora</taxon>
        <taxon>Helicina</taxon>
        <taxon>Arionoidea</taxon>
        <taxon>Arionidae</taxon>
        <taxon>Arion</taxon>
    </lineage>
</organism>
<protein>
    <submittedName>
        <fullName evidence="1">Uncharacterized protein</fullName>
    </submittedName>
</protein>
<feature type="non-terminal residue" evidence="1">
    <location>
        <position position="1"/>
    </location>
</feature>
<accession>A0A0B6YB81</accession>
<gene>
    <name evidence="1" type="primary">ORF20068</name>
</gene>
<dbReference type="AlphaFoldDB" id="A0A0B6YB81"/>
<evidence type="ECO:0000313" key="1">
    <source>
        <dbReference type="EMBL" id="CEK53368.1"/>
    </source>
</evidence>
<sequence length="102" mass="11775">LQVAEKKLDSTYARTDGELYIPDPVWKQLLCEEFQEVNNSKVYDIAIVDDVTVDWEPERGSESDSISRNMKKALQGIFDLKVVRAHEEVYPGTLFLEEQLKI</sequence>
<dbReference type="EMBL" id="HACG01006503">
    <property type="protein sequence ID" value="CEK53368.1"/>
    <property type="molecule type" value="Transcribed_RNA"/>
</dbReference>
<reference evidence="1" key="1">
    <citation type="submission" date="2014-12" db="EMBL/GenBank/DDBJ databases">
        <title>Insight into the proteome of Arion vulgaris.</title>
        <authorList>
            <person name="Aradska J."/>
            <person name="Bulat T."/>
            <person name="Smidak R."/>
            <person name="Sarate P."/>
            <person name="Gangsoo J."/>
            <person name="Sialana F."/>
            <person name="Bilban M."/>
            <person name="Lubec G."/>
        </authorList>
    </citation>
    <scope>NUCLEOTIDE SEQUENCE</scope>
    <source>
        <tissue evidence="1">Skin</tissue>
    </source>
</reference>
<feature type="non-terminal residue" evidence="1">
    <location>
        <position position="102"/>
    </location>
</feature>
<name>A0A0B6YB81_9EUPU</name>
<proteinExistence type="predicted"/>